<dbReference type="InterPro" id="IPR000962">
    <property type="entry name" value="Znf_DskA_TraR"/>
</dbReference>
<dbReference type="PROSITE" id="PS51128">
    <property type="entry name" value="ZF_DKSA_2"/>
    <property type="match status" value="1"/>
</dbReference>
<accession>A0A1F4NT55</accession>
<gene>
    <name evidence="7" type="ORF">A2V68_02480</name>
</gene>
<evidence type="ECO:0000256" key="5">
    <source>
        <dbReference type="SAM" id="MobiDB-lite"/>
    </source>
</evidence>
<name>A0A1F4NT55_UNCK3</name>
<dbReference type="Proteomes" id="UP000176651">
    <property type="component" value="Unassembled WGS sequence"/>
</dbReference>
<evidence type="ECO:0000313" key="8">
    <source>
        <dbReference type="Proteomes" id="UP000176651"/>
    </source>
</evidence>
<evidence type="ECO:0000313" key="7">
    <source>
        <dbReference type="EMBL" id="OGB74072.1"/>
    </source>
</evidence>
<protein>
    <recommendedName>
        <fullName evidence="6">Zinc finger DksA/TraR C4-type domain-containing protein</fullName>
    </recommendedName>
</protein>
<organism evidence="7 8">
    <name type="scientific">candidate division Kazan bacterium RBG_13_50_9</name>
    <dbReference type="NCBI Taxonomy" id="1798535"/>
    <lineage>
        <taxon>Bacteria</taxon>
        <taxon>Bacteria division Kazan-3B-28</taxon>
    </lineage>
</organism>
<feature type="zinc finger region" description="dksA C4-type" evidence="4">
    <location>
        <begin position="98"/>
        <end position="122"/>
    </location>
</feature>
<dbReference type="GO" id="GO:0008270">
    <property type="term" value="F:zinc ion binding"/>
    <property type="evidence" value="ECO:0007669"/>
    <property type="project" value="UniProtKB-KW"/>
</dbReference>
<reference evidence="7 8" key="1">
    <citation type="journal article" date="2016" name="Nat. Commun.">
        <title>Thousands of microbial genomes shed light on interconnected biogeochemical processes in an aquifer system.</title>
        <authorList>
            <person name="Anantharaman K."/>
            <person name="Brown C.T."/>
            <person name="Hug L.A."/>
            <person name="Sharon I."/>
            <person name="Castelle C.J."/>
            <person name="Probst A.J."/>
            <person name="Thomas B.C."/>
            <person name="Singh A."/>
            <person name="Wilkins M.J."/>
            <person name="Karaoz U."/>
            <person name="Brodie E.L."/>
            <person name="Williams K.H."/>
            <person name="Hubbard S.S."/>
            <person name="Banfield J.F."/>
        </authorList>
    </citation>
    <scope>NUCLEOTIDE SEQUENCE [LARGE SCALE GENOMIC DNA]</scope>
</reference>
<proteinExistence type="predicted"/>
<dbReference type="Gene3D" id="1.20.120.910">
    <property type="entry name" value="DksA, coiled-coil domain"/>
    <property type="match status" value="1"/>
</dbReference>
<dbReference type="STRING" id="1798535.A2V68_02480"/>
<comment type="caution">
    <text evidence="7">The sequence shown here is derived from an EMBL/GenBank/DDBJ whole genome shotgun (WGS) entry which is preliminary data.</text>
</comment>
<evidence type="ECO:0000256" key="4">
    <source>
        <dbReference type="PROSITE-ProRule" id="PRU00510"/>
    </source>
</evidence>
<evidence type="ECO:0000256" key="1">
    <source>
        <dbReference type="ARBA" id="ARBA00022723"/>
    </source>
</evidence>
<dbReference type="EMBL" id="META01000005">
    <property type="protein sequence ID" value="OGB74072.1"/>
    <property type="molecule type" value="Genomic_DNA"/>
</dbReference>
<evidence type="ECO:0000259" key="6">
    <source>
        <dbReference type="Pfam" id="PF01258"/>
    </source>
</evidence>
<keyword evidence="1" id="KW-0479">Metal-binding</keyword>
<evidence type="ECO:0000256" key="2">
    <source>
        <dbReference type="ARBA" id="ARBA00022771"/>
    </source>
</evidence>
<evidence type="ECO:0000256" key="3">
    <source>
        <dbReference type="ARBA" id="ARBA00022833"/>
    </source>
</evidence>
<keyword evidence="3" id="KW-0862">Zinc</keyword>
<feature type="region of interest" description="Disordered" evidence="5">
    <location>
        <begin position="40"/>
        <end position="60"/>
    </location>
</feature>
<feature type="domain" description="Zinc finger DksA/TraR C4-type" evidence="6">
    <location>
        <begin position="93"/>
        <end position="121"/>
    </location>
</feature>
<sequence length="125" mass="14103">MASPYSPSFVERQKDRLLEEKARLEQDLAKVATYDKDEGTYMPRFEEVNPGESEDNEEAADEAVSYEDNAAQTQDLVRSLDEVNLALKKIEGGTYGTCEDSGEWISEERLRAYPAARTSIDTDNK</sequence>
<dbReference type="PANTHER" id="PTHR33823">
    <property type="entry name" value="RNA POLYMERASE-BINDING TRANSCRIPTION FACTOR DKSA-RELATED"/>
    <property type="match status" value="1"/>
</dbReference>
<dbReference type="AlphaFoldDB" id="A0A1F4NT55"/>
<keyword evidence="2" id="KW-0863">Zinc-finger</keyword>
<dbReference type="Pfam" id="PF01258">
    <property type="entry name" value="zf-dskA_traR"/>
    <property type="match status" value="1"/>
</dbReference>